<feature type="region of interest" description="Disordered" evidence="1">
    <location>
        <begin position="88"/>
        <end position="154"/>
    </location>
</feature>
<feature type="compositionally biased region" description="Basic residues" evidence="1">
    <location>
        <begin position="130"/>
        <end position="139"/>
    </location>
</feature>
<dbReference type="eggNOG" id="KOG1990">
    <property type="taxonomic scope" value="Eukaryota"/>
</dbReference>
<dbReference type="Gramene" id="ERN13571">
    <property type="protein sequence ID" value="ERN13571"/>
    <property type="gene ID" value="AMTR_s00049p00005740"/>
</dbReference>
<organism evidence="2 3">
    <name type="scientific">Amborella trichopoda</name>
    <dbReference type="NCBI Taxonomy" id="13333"/>
    <lineage>
        <taxon>Eukaryota</taxon>
        <taxon>Viridiplantae</taxon>
        <taxon>Streptophyta</taxon>
        <taxon>Embryophyta</taxon>
        <taxon>Tracheophyta</taxon>
        <taxon>Spermatophyta</taxon>
        <taxon>Magnoliopsida</taxon>
        <taxon>Amborellales</taxon>
        <taxon>Amborellaceae</taxon>
        <taxon>Amborella</taxon>
    </lineage>
</organism>
<feature type="compositionally biased region" description="Basic and acidic residues" evidence="1">
    <location>
        <begin position="140"/>
        <end position="154"/>
    </location>
</feature>
<dbReference type="Proteomes" id="UP000017836">
    <property type="component" value="Unassembled WGS sequence"/>
</dbReference>
<dbReference type="PANTHER" id="PTHR31426">
    <property type="entry name" value="GROUP II INTRON SPLICING FACTOR CRS1-LIKE"/>
    <property type="match status" value="1"/>
</dbReference>
<dbReference type="EMBL" id="KI392567">
    <property type="protein sequence ID" value="ERN13571.1"/>
    <property type="molecule type" value="Genomic_DNA"/>
</dbReference>
<dbReference type="InterPro" id="IPR040286">
    <property type="entry name" value="At3g25440-like"/>
</dbReference>
<dbReference type="OMA" id="MSHGSVR"/>
<reference evidence="3" key="1">
    <citation type="journal article" date="2013" name="Science">
        <title>The Amborella genome and the evolution of flowering plants.</title>
        <authorList>
            <consortium name="Amborella Genome Project"/>
        </authorList>
    </citation>
    <scope>NUCLEOTIDE SEQUENCE [LARGE SCALE GENOMIC DNA]</scope>
</reference>
<feature type="non-terminal residue" evidence="2">
    <location>
        <position position="154"/>
    </location>
</feature>
<evidence type="ECO:0000256" key="1">
    <source>
        <dbReference type="SAM" id="MobiDB-lite"/>
    </source>
</evidence>
<dbReference type="HOGENOM" id="CLU_1708817_0_0_1"/>
<keyword evidence="3" id="KW-1185">Reference proteome</keyword>
<accession>W1PZQ5</accession>
<dbReference type="PANTHER" id="PTHR31426:SF2">
    <property type="entry name" value="OS01G0958400 PROTEIN"/>
    <property type="match status" value="1"/>
</dbReference>
<sequence length="154" mass="17622">MASKLPHLLRKLSYVPSLFIPHLSSINPPSFSTRSILGQYPFLSSYSSSLTPPLSLSSPGFGSWPFSWGFKFMSHGSVRVVLSGGTPKFEAQEMEPPKKEKWKTKKRLKDMRKREKGKRKMASKTDPRRLTPKGKKKKNKFPDAEERIKNKIEQ</sequence>
<gene>
    <name evidence="2" type="ORF">AMTR_s00049p00005740</name>
</gene>
<protein>
    <submittedName>
        <fullName evidence="2">Uncharacterized protein</fullName>
    </submittedName>
</protein>
<evidence type="ECO:0000313" key="2">
    <source>
        <dbReference type="EMBL" id="ERN13571.1"/>
    </source>
</evidence>
<dbReference type="AlphaFoldDB" id="W1PZQ5"/>
<proteinExistence type="predicted"/>
<name>W1PZQ5_AMBTC</name>
<evidence type="ECO:0000313" key="3">
    <source>
        <dbReference type="Proteomes" id="UP000017836"/>
    </source>
</evidence>
<feature type="compositionally biased region" description="Basic residues" evidence="1">
    <location>
        <begin position="100"/>
        <end position="122"/>
    </location>
</feature>